<dbReference type="EMBL" id="CP035107">
    <property type="protein sequence ID" value="QAR29960.1"/>
    <property type="molecule type" value="Genomic_DNA"/>
</dbReference>
<gene>
    <name evidence="1" type="ORF">EQP59_00580</name>
</gene>
<evidence type="ECO:0000313" key="2">
    <source>
        <dbReference type="Proteomes" id="UP000287701"/>
    </source>
</evidence>
<sequence>MAFKDFFEYEIKKLIDLLQMLLTHDNLELKDLLGTEDLQERLQHFQTAFAENHEMQERFLSSREVEQNHLEFAKECFRLAILLKEKNPNLAHFYATLGQKIENIGLTIFSFTTDFSLQNEIRELKKQWKNS</sequence>
<dbReference type="OrthoDB" id="9866432at2"/>
<evidence type="ECO:0000313" key="1">
    <source>
        <dbReference type="EMBL" id="QAR29960.1"/>
    </source>
</evidence>
<accession>A0A410JP71</accession>
<dbReference type="GeneID" id="71569124"/>
<name>A0A410JP71_ORNRH</name>
<dbReference type="RefSeq" id="WP_014790630.1">
    <property type="nucleotide sequence ID" value="NZ_CP035107.1"/>
</dbReference>
<organism evidence="1 2">
    <name type="scientific">Ornithobacterium rhinotracheale</name>
    <dbReference type="NCBI Taxonomy" id="28251"/>
    <lineage>
        <taxon>Bacteria</taxon>
        <taxon>Pseudomonadati</taxon>
        <taxon>Bacteroidota</taxon>
        <taxon>Flavobacteriia</taxon>
        <taxon>Flavobacteriales</taxon>
        <taxon>Weeksellaceae</taxon>
        <taxon>Ornithobacterium</taxon>
    </lineage>
</organism>
<dbReference type="Proteomes" id="UP000287701">
    <property type="component" value="Chromosome"/>
</dbReference>
<dbReference type="AlphaFoldDB" id="A0A410JP71"/>
<protein>
    <submittedName>
        <fullName evidence="1">Uncharacterized protein</fullName>
    </submittedName>
</protein>
<reference evidence="1 2" key="1">
    <citation type="submission" date="2019-01" db="EMBL/GenBank/DDBJ databases">
        <title>Whole Genome of Ornithobacterium rhinotracheale FARPER-174b.</title>
        <authorList>
            <person name="Tataje-Lavanda L.A."/>
            <person name="Montalvan A."/>
            <person name="Montesinos R."/>
            <person name="Zimic M."/>
            <person name="Fernandez-Sanchez M."/>
            <person name="Fernandez-Diaz M."/>
        </authorList>
    </citation>
    <scope>NUCLEOTIDE SEQUENCE [LARGE SCALE GENOMIC DNA]</scope>
    <source>
        <strain evidence="1 2">FARPER-174b</strain>
    </source>
</reference>
<proteinExistence type="predicted"/>